<organism evidence="3 4">
    <name type="scientific">Oleiphilus messinensis</name>
    <dbReference type="NCBI Taxonomy" id="141451"/>
    <lineage>
        <taxon>Bacteria</taxon>
        <taxon>Pseudomonadati</taxon>
        <taxon>Pseudomonadota</taxon>
        <taxon>Gammaproteobacteria</taxon>
        <taxon>Oceanospirillales</taxon>
        <taxon>Oleiphilaceae</taxon>
        <taxon>Oleiphilus</taxon>
    </lineage>
</organism>
<dbReference type="SUPFAM" id="SSF50475">
    <property type="entry name" value="FMN-binding split barrel"/>
    <property type="match status" value="1"/>
</dbReference>
<reference evidence="3 4" key="1">
    <citation type="submission" date="2017-05" db="EMBL/GenBank/DDBJ databases">
        <title>Genomic insights into alkan degradation activity of Oleiphilus messinensis.</title>
        <authorList>
            <person name="Kozyavkin S.A."/>
            <person name="Slesarev A.I."/>
            <person name="Golyshin P.N."/>
            <person name="Korzhenkov A."/>
            <person name="Golyshina O.N."/>
            <person name="Toshchakov S.V."/>
        </authorList>
    </citation>
    <scope>NUCLEOTIDE SEQUENCE [LARGE SCALE GENOMIC DNA]</scope>
    <source>
        <strain evidence="3 4">ME102</strain>
    </source>
</reference>
<dbReference type="Proteomes" id="UP000196027">
    <property type="component" value="Chromosome"/>
</dbReference>
<dbReference type="EMBL" id="CP021425">
    <property type="protein sequence ID" value="ARU55148.1"/>
    <property type="molecule type" value="Genomic_DNA"/>
</dbReference>
<dbReference type="RefSeq" id="WP_087460283.1">
    <property type="nucleotide sequence ID" value="NZ_CP021425.1"/>
</dbReference>
<sequence length="161" mass="18238">MDENHEILTEAIQLMAGFKSVLMATRSEQGIPEASYAPYYQKDHDIYVFISGLAAHTRNIEHFPTLSVFFIENEMDAKNIFARRRLSFECCATEIDRATLEWSEIIQEMTTSLGSTMTLLKDLSDFKLMKITPQKGVFVKGFGAAYQISGPNLDQVSQIKN</sequence>
<dbReference type="KEGG" id="ome:OLMES_1062"/>
<gene>
    <name evidence="3" type="ORF">OLMES_1062</name>
</gene>
<keyword evidence="1" id="KW-0560">Oxidoreductase</keyword>
<dbReference type="InterPro" id="IPR011576">
    <property type="entry name" value="Pyridox_Oxase_N"/>
</dbReference>
<keyword evidence="4" id="KW-1185">Reference proteome</keyword>
<name>A0A1Y0I3R8_9GAMM</name>
<dbReference type="GO" id="GO:0005829">
    <property type="term" value="C:cytosol"/>
    <property type="evidence" value="ECO:0007669"/>
    <property type="project" value="TreeGrafter"/>
</dbReference>
<dbReference type="PANTHER" id="PTHR35176:SF6">
    <property type="entry name" value="HEME OXYGENASE HI_0854-RELATED"/>
    <property type="match status" value="1"/>
</dbReference>
<accession>A0A1Y0I3R8</accession>
<dbReference type="PANTHER" id="PTHR35176">
    <property type="entry name" value="HEME OXYGENASE HI_0854-RELATED"/>
    <property type="match status" value="1"/>
</dbReference>
<dbReference type="OrthoDB" id="5345368at2"/>
<feature type="domain" description="Pyridoxamine 5'-phosphate oxidase N-terminal" evidence="2">
    <location>
        <begin position="14"/>
        <end position="139"/>
    </location>
</feature>
<proteinExistence type="predicted"/>
<dbReference type="AlphaFoldDB" id="A0A1Y0I3R8"/>
<evidence type="ECO:0000256" key="1">
    <source>
        <dbReference type="ARBA" id="ARBA00023002"/>
    </source>
</evidence>
<dbReference type="InterPro" id="IPR052019">
    <property type="entry name" value="F420H2_bilvrd_red/Heme_oxyg"/>
</dbReference>
<evidence type="ECO:0000313" key="4">
    <source>
        <dbReference type="Proteomes" id="UP000196027"/>
    </source>
</evidence>
<dbReference type="Gene3D" id="2.30.110.10">
    <property type="entry name" value="Electron Transport, Fmn-binding Protein, Chain A"/>
    <property type="match status" value="1"/>
</dbReference>
<dbReference type="PIRSF" id="PIRSF004633">
    <property type="entry name" value="UCP_PLP_oxd"/>
    <property type="match status" value="1"/>
</dbReference>
<dbReference type="Pfam" id="PF01243">
    <property type="entry name" value="PNPOx_N"/>
    <property type="match status" value="1"/>
</dbReference>
<dbReference type="GO" id="GO:0016627">
    <property type="term" value="F:oxidoreductase activity, acting on the CH-CH group of donors"/>
    <property type="evidence" value="ECO:0007669"/>
    <property type="project" value="TreeGrafter"/>
</dbReference>
<protein>
    <submittedName>
        <fullName evidence="3">Pyridoxamine 5'-phosphate oxidase-like FMN-binding protein</fullName>
    </submittedName>
</protein>
<dbReference type="InterPro" id="IPR014419">
    <property type="entry name" value="HutZ"/>
</dbReference>
<dbReference type="GO" id="GO:0070967">
    <property type="term" value="F:coenzyme F420 binding"/>
    <property type="evidence" value="ECO:0007669"/>
    <property type="project" value="TreeGrafter"/>
</dbReference>
<evidence type="ECO:0000259" key="2">
    <source>
        <dbReference type="Pfam" id="PF01243"/>
    </source>
</evidence>
<dbReference type="InterPro" id="IPR012349">
    <property type="entry name" value="Split_barrel_FMN-bd"/>
</dbReference>
<evidence type="ECO:0000313" key="3">
    <source>
        <dbReference type="EMBL" id="ARU55148.1"/>
    </source>
</evidence>